<dbReference type="InterPro" id="IPR036097">
    <property type="entry name" value="HisK_dim/P_sf"/>
</dbReference>
<feature type="transmembrane region" description="Helical" evidence="4">
    <location>
        <begin position="136"/>
        <end position="156"/>
    </location>
</feature>
<feature type="transmembrane region" description="Helical" evidence="4">
    <location>
        <begin position="162"/>
        <end position="181"/>
    </location>
</feature>
<accession>A0A0U1NLR9</accession>
<evidence type="ECO:0000256" key="4">
    <source>
        <dbReference type="SAM" id="Phobius"/>
    </source>
</evidence>
<keyword evidence="7" id="KW-1185">Reference proteome</keyword>
<dbReference type="AlphaFoldDB" id="A0A0U1NLR9"/>
<feature type="domain" description="Histidine kinase" evidence="5">
    <location>
        <begin position="212"/>
        <end position="423"/>
    </location>
</feature>
<feature type="transmembrane region" description="Helical" evidence="4">
    <location>
        <begin position="50"/>
        <end position="71"/>
    </location>
</feature>
<dbReference type="SUPFAM" id="SSF47384">
    <property type="entry name" value="Homodimeric domain of signal transducing histidine kinase"/>
    <property type="match status" value="1"/>
</dbReference>
<dbReference type="RefSeq" id="WP_048599101.1">
    <property type="nucleotide sequence ID" value="NZ_CBFHGK010000003.1"/>
</dbReference>
<feature type="transmembrane region" description="Helical" evidence="4">
    <location>
        <begin position="78"/>
        <end position="101"/>
    </location>
</feature>
<dbReference type="CDD" id="cd00082">
    <property type="entry name" value="HisKA"/>
    <property type="match status" value="1"/>
</dbReference>
<dbReference type="InterPro" id="IPR003594">
    <property type="entry name" value="HATPase_dom"/>
</dbReference>
<evidence type="ECO:0000256" key="3">
    <source>
        <dbReference type="ARBA" id="ARBA00022553"/>
    </source>
</evidence>
<dbReference type="InterPro" id="IPR004358">
    <property type="entry name" value="Sig_transdc_His_kin-like_C"/>
</dbReference>
<dbReference type="Gene3D" id="3.30.565.10">
    <property type="entry name" value="Histidine kinase-like ATPase, C-terminal domain"/>
    <property type="match status" value="1"/>
</dbReference>
<evidence type="ECO:0000256" key="1">
    <source>
        <dbReference type="ARBA" id="ARBA00000085"/>
    </source>
</evidence>
<comment type="catalytic activity">
    <reaction evidence="1">
        <text>ATP + protein L-histidine = ADP + protein N-phospho-L-histidine.</text>
        <dbReference type="EC" id="2.7.13.3"/>
    </reaction>
</comment>
<evidence type="ECO:0000313" key="7">
    <source>
        <dbReference type="Proteomes" id="UP000048949"/>
    </source>
</evidence>
<dbReference type="PRINTS" id="PR00344">
    <property type="entry name" value="BCTRLSENSOR"/>
</dbReference>
<dbReference type="SUPFAM" id="SSF55874">
    <property type="entry name" value="ATPase domain of HSP90 chaperone/DNA topoisomerase II/histidine kinase"/>
    <property type="match status" value="1"/>
</dbReference>
<keyword evidence="3" id="KW-0597">Phosphoprotein</keyword>
<dbReference type="Proteomes" id="UP000048949">
    <property type="component" value="Unassembled WGS sequence"/>
</dbReference>
<dbReference type="SMART" id="SM00387">
    <property type="entry name" value="HATPase_c"/>
    <property type="match status" value="1"/>
</dbReference>
<dbReference type="InterPro" id="IPR005467">
    <property type="entry name" value="His_kinase_dom"/>
</dbReference>
<sequence length="434" mass="47539">MVVNLVQRRFDLRGVKSNDNFSNPEMWLRLPIMATASIMLSFWLDDAAFVLMFGAYGIAVVVYATTVSLMPRYVSFGLFLWVGFLFAVTVIILLGLILYLFAYPQPTAQVLGMLLFAGETARLVSMRAMTTTFLRLELMLLILCAAGMGAVHSARVGFYPNGLIMAVSVAGFGMYLAYAVLRLSKFRDTITIVQEGERDADRLRAVGQLTGGVAHDFNNLLAVILGNLEMRNTAKNPWELEILLREAEDAAWRGADLTSQLLAFSRRSTLLPRKTSVSEICDTVTTLAARLLGDRHQIVLGIFTGLPAIYVDAGKLETVVLNLILNARDAMRNGGHIMIDASATRLLDQETLSLWISDTGNGIEPHLLEKVFEPYFTTKPVGEGSGLGLSMARGFMEQSNGRLDLVSTVGEGTRVGLHFPVYTGDELPMPVSAA</sequence>
<protein>
    <recommendedName>
        <fullName evidence="2">histidine kinase</fullName>
        <ecNumber evidence="2">2.7.13.3</ecNumber>
    </recommendedName>
</protein>
<dbReference type="Gene3D" id="1.10.287.130">
    <property type="match status" value="1"/>
</dbReference>
<dbReference type="SMART" id="SM00388">
    <property type="entry name" value="HisKA"/>
    <property type="match status" value="1"/>
</dbReference>
<keyword evidence="4" id="KW-0472">Membrane</keyword>
<evidence type="ECO:0000256" key="2">
    <source>
        <dbReference type="ARBA" id="ARBA00012438"/>
    </source>
</evidence>
<dbReference type="PANTHER" id="PTHR43065">
    <property type="entry name" value="SENSOR HISTIDINE KINASE"/>
    <property type="match status" value="1"/>
</dbReference>
<dbReference type="PROSITE" id="PS50109">
    <property type="entry name" value="HIS_KIN"/>
    <property type="match status" value="1"/>
</dbReference>
<dbReference type="EC" id="2.7.13.3" evidence="2"/>
<organism evidence="6 7">
    <name type="scientific">Nereida ignava</name>
    <dbReference type="NCBI Taxonomy" id="282199"/>
    <lineage>
        <taxon>Bacteria</taxon>
        <taxon>Pseudomonadati</taxon>
        <taxon>Pseudomonadota</taxon>
        <taxon>Alphaproteobacteria</taxon>
        <taxon>Rhodobacterales</taxon>
        <taxon>Roseobacteraceae</taxon>
        <taxon>Nereida</taxon>
    </lineage>
</organism>
<dbReference type="GO" id="GO:0000155">
    <property type="term" value="F:phosphorelay sensor kinase activity"/>
    <property type="evidence" value="ECO:0007669"/>
    <property type="project" value="InterPro"/>
</dbReference>
<proteinExistence type="predicted"/>
<dbReference type="Pfam" id="PF02518">
    <property type="entry name" value="HATPase_c"/>
    <property type="match status" value="1"/>
</dbReference>
<dbReference type="STRING" id="282199.GCA_001049735_01730"/>
<evidence type="ECO:0000313" key="6">
    <source>
        <dbReference type="EMBL" id="CRK75680.1"/>
    </source>
</evidence>
<gene>
    <name evidence="6" type="ORF">NIG5292_01731</name>
</gene>
<dbReference type="Pfam" id="PF00512">
    <property type="entry name" value="HisKA"/>
    <property type="match status" value="1"/>
</dbReference>
<dbReference type="InterPro" id="IPR003661">
    <property type="entry name" value="HisK_dim/P_dom"/>
</dbReference>
<reference evidence="6 7" key="1">
    <citation type="submission" date="2015-04" db="EMBL/GenBank/DDBJ databases">
        <authorList>
            <person name="Syromyatnikov M.Y."/>
            <person name="Popov V.N."/>
        </authorList>
    </citation>
    <scope>NUCLEOTIDE SEQUENCE [LARGE SCALE GENOMIC DNA]</scope>
    <source>
        <strain evidence="6 7">CECT 5292</strain>
    </source>
</reference>
<evidence type="ECO:0000259" key="5">
    <source>
        <dbReference type="PROSITE" id="PS50109"/>
    </source>
</evidence>
<keyword evidence="4" id="KW-0812">Transmembrane</keyword>
<dbReference type="EMBL" id="CVQV01000008">
    <property type="protein sequence ID" value="CRK75680.1"/>
    <property type="molecule type" value="Genomic_DNA"/>
</dbReference>
<dbReference type="InterPro" id="IPR036890">
    <property type="entry name" value="HATPase_C_sf"/>
</dbReference>
<dbReference type="PANTHER" id="PTHR43065:SF42">
    <property type="entry name" value="TWO-COMPONENT SENSOR PPRA"/>
    <property type="match status" value="1"/>
</dbReference>
<dbReference type="OrthoDB" id="9796100at2"/>
<name>A0A0U1NLR9_9RHOB</name>
<keyword evidence="4" id="KW-1133">Transmembrane helix</keyword>